<dbReference type="SMART" id="SM00866">
    <property type="entry name" value="UTRA"/>
    <property type="match status" value="1"/>
</dbReference>
<dbReference type="EMBL" id="JAHOPB010000001">
    <property type="protein sequence ID" value="MBU8872504.1"/>
    <property type="molecule type" value="Genomic_DNA"/>
</dbReference>
<dbReference type="InterPro" id="IPR050679">
    <property type="entry name" value="Bact_HTH_transcr_reg"/>
</dbReference>
<dbReference type="SMART" id="SM00345">
    <property type="entry name" value="HTH_GNTR"/>
    <property type="match status" value="1"/>
</dbReference>
<proteinExistence type="predicted"/>
<dbReference type="PANTHER" id="PTHR44846">
    <property type="entry name" value="MANNOSYL-D-GLYCERATE TRANSPORT/METABOLISM SYSTEM REPRESSOR MNGR-RELATED"/>
    <property type="match status" value="1"/>
</dbReference>
<comment type="caution">
    <text evidence="5">The sequence shown here is derived from an EMBL/GenBank/DDBJ whole genome shotgun (WGS) entry which is preliminary data.</text>
</comment>
<gene>
    <name evidence="5" type="ORF">KQ910_01960</name>
</gene>
<keyword evidence="3" id="KW-0804">Transcription</keyword>
<evidence type="ECO:0000256" key="1">
    <source>
        <dbReference type="ARBA" id="ARBA00023015"/>
    </source>
</evidence>
<keyword evidence="1" id="KW-0805">Transcription regulation</keyword>
<dbReference type="Pfam" id="PF07702">
    <property type="entry name" value="UTRA"/>
    <property type="match status" value="1"/>
</dbReference>
<keyword evidence="2" id="KW-0238">DNA-binding</keyword>
<organism evidence="5 6">
    <name type="scientific">Reyranella humidisoli</name>
    <dbReference type="NCBI Taxonomy" id="2849149"/>
    <lineage>
        <taxon>Bacteria</taxon>
        <taxon>Pseudomonadati</taxon>
        <taxon>Pseudomonadota</taxon>
        <taxon>Alphaproteobacteria</taxon>
        <taxon>Hyphomicrobiales</taxon>
        <taxon>Reyranellaceae</taxon>
        <taxon>Reyranella</taxon>
    </lineage>
</organism>
<name>A0ABS6ID27_9HYPH</name>
<keyword evidence="6" id="KW-1185">Reference proteome</keyword>
<evidence type="ECO:0000259" key="4">
    <source>
        <dbReference type="PROSITE" id="PS50949"/>
    </source>
</evidence>
<dbReference type="Pfam" id="PF00392">
    <property type="entry name" value="GntR"/>
    <property type="match status" value="1"/>
</dbReference>
<accession>A0ABS6ID27</accession>
<dbReference type="CDD" id="cd07377">
    <property type="entry name" value="WHTH_GntR"/>
    <property type="match status" value="1"/>
</dbReference>
<evidence type="ECO:0000256" key="2">
    <source>
        <dbReference type="ARBA" id="ARBA00023125"/>
    </source>
</evidence>
<dbReference type="PANTHER" id="PTHR44846:SF16">
    <property type="entry name" value="TRANSCRIPTIONAL REGULATOR PHNF-RELATED"/>
    <property type="match status" value="1"/>
</dbReference>
<feature type="domain" description="HTH gntR-type" evidence="4">
    <location>
        <begin position="7"/>
        <end position="75"/>
    </location>
</feature>
<evidence type="ECO:0000313" key="6">
    <source>
        <dbReference type="Proteomes" id="UP000727907"/>
    </source>
</evidence>
<dbReference type="InterPro" id="IPR000524">
    <property type="entry name" value="Tscrpt_reg_HTH_GntR"/>
</dbReference>
<reference evidence="5 6" key="1">
    <citation type="submission" date="2021-06" db="EMBL/GenBank/DDBJ databases">
        <authorList>
            <person name="Lee D.H."/>
        </authorList>
    </citation>
    <scope>NUCLEOTIDE SEQUENCE [LARGE SCALE GENOMIC DNA]</scope>
    <source>
        <strain evidence="5 6">MMS21-HV4-11</strain>
    </source>
</reference>
<sequence>MVTAAAPSLHQKILGDLQGKILSGKLAPGARIATEHELAEAYDCSRMTVSNVLAKLARAGLVERRRKAGTFVTRPQSQAAVLEIHDIKAEVLALGRPYRFELVSRATRLSTAADRARFDTKLAGRVLVLVVRHFAGAKVFCLEERLINLDSVPQAAEESFQDVPPGRWLLDSVPWTAAEHRISASNAPASVAASLSVRSGTACLIVERRTWRAALPVTHVRLTYPGDFHQLVARFTPTSA</sequence>
<dbReference type="InterPro" id="IPR011663">
    <property type="entry name" value="UTRA"/>
</dbReference>
<dbReference type="Proteomes" id="UP000727907">
    <property type="component" value="Unassembled WGS sequence"/>
</dbReference>
<evidence type="ECO:0000256" key="3">
    <source>
        <dbReference type="ARBA" id="ARBA00023163"/>
    </source>
</evidence>
<dbReference type="RefSeq" id="WP_216963491.1">
    <property type="nucleotide sequence ID" value="NZ_JAHOPB010000001.1"/>
</dbReference>
<dbReference type="PROSITE" id="PS50949">
    <property type="entry name" value="HTH_GNTR"/>
    <property type="match status" value="1"/>
</dbReference>
<evidence type="ECO:0000313" key="5">
    <source>
        <dbReference type="EMBL" id="MBU8872504.1"/>
    </source>
</evidence>
<protein>
    <submittedName>
        <fullName evidence="5">UTRA domain-containing protein</fullName>
    </submittedName>
</protein>